<evidence type="ECO:0000313" key="8">
    <source>
        <dbReference type="RefSeq" id="XP_022344204.1"/>
    </source>
</evidence>
<evidence type="ECO:0000259" key="5">
    <source>
        <dbReference type="PROSITE" id="PS51710"/>
    </source>
</evidence>
<proteinExistence type="inferred from homology"/>
<evidence type="ECO:0000259" key="6">
    <source>
        <dbReference type="PROSITE" id="PS51883"/>
    </source>
</evidence>
<dbReference type="InterPro" id="IPR014100">
    <property type="entry name" value="GTP-bd_Obg/CgtA"/>
</dbReference>
<dbReference type="SUPFAM" id="SSF52540">
    <property type="entry name" value="P-loop containing nucleoside triphosphate hydrolases"/>
    <property type="match status" value="1"/>
</dbReference>
<dbReference type="GeneID" id="111137173"/>
<dbReference type="OrthoDB" id="347018at2759"/>
<dbReference type="Pfam" id="PF01018">
    <property type="entry name" value="GTP1_OBG"/>
    <property type="match status" value="1"/>
</dbReference>
<dbReference type="Gene3D" id="2.70.210.12">
    <property type="entry name" value="GTP1/OBG domain"/>
    <property type="match status" value="1"/>
</dbReference>
<dbReference type="PRINTS" id="PR00326">
    <property type="entry name" value="GTP1OBG"/>
</dbReference>
<keyword evidence="4" id="KW-0342">GTP-binding</keyword>
<dbReference type="SUPFAM" id="SSF82051">
    <property type="entry name" value="Obg GTP-binding protein N-terminal domain"/>
    <property type="match status" value="1"/>
</dbReference>
<dbReference type="GO" id="GO:0000287">
    <property type="term" value="F:magnesium ion binding"/>
    <property type="evidence" value="ECO:0007669"/>
    <property type="project" value="InterPro"/>
</dbReference>
<keyword evidence="2" id="KW-0690">Ribosome biogenesis</keyword>
<dbReference type="GO" id="GO:0003924">
    <property type="term" value="F:GTPase activity"/>
    <property type="evidence" value="ECO:0007669"/>
    <property type="project" value="InterPro"/>
</dbReference>
<evidence type="ECO:0000256" key="1">
    <source>
        <dbReference type="ARBA" id="ARBA00007699"/>
    </source>
</evidence>
<evidence type="ECO:0000313" key="7">
    <source>
        <dbReference type="Proteomes" id="UP000694844"/>
    </source>
</evidence>
<dbReference type="Gene3D" id="3.40.50.300">
    <property type="entry name" value="P-loop containing nucleotide triphosphate hydrolases"/>
    <property type="match status" value="1"/>
</dbReference>
<dbReference type="AlphaFoldDB" id="A0A8B8EW40"/>
<name>A0A8B8EW40_CRAVI</name>
<dbReference type="InterPro" id="IPR006073">
    <property type="entry name" value="GTP-bd"/>
</dbReference>
<dbReference type="GO" id="GO:0005525">
    <property type="term" value="F:GTP binding"/>
    <property type="evidence" value="ECO:0007669"/>
    <property type="project" value="UniProtKB-KW"/>
</dbReference>
<dbReference type="NCBIfam" id="TIGR02729">
    <property type="entry name" value="Obg_CgtA"/>
    <property type="match status" value="1"/>
</dbReference>
<dbReference type="Proteomes" id="UP000694844">
    <property type="component" value="Chromosome 5"/>
</dbReference>
<dbReference type="PIRSF" id="PIRSF002401">
    <property type="entry name" value="GTP_bd_Obg/CgtA"/>
    <property type="match status" value="1"/>
</dbReference>
<accession>A0A8B8EW40</accession>
<dbReference type="PANTHER" id="PTHR11702:SF31">
    <property type="entry name" value="MITOCHONDRIAL RIBOSOME-ASSOCIATED GTPASE 2"/>
    <property type="match status" value="1"/>
</dbReference>
<dbReference type="KEGG" id="cvn:111137173"/>
<sequence length="389" mass="42639">MKTFVTCARLALTLWKPNASRELIRKTVKARLSTYKPLLPESNKGTTEAKYFVDYKEVEVFGGDGGDGCMSFAKYPHVEFAGPDGGDGGNGGHVIFIASNMKKSLNKLESTVQGIRGIDGSSRNCHGATMTHTYIQVPLGTVISSTNGQELANLECDGDYYVGGRGGAGGRGNKFFLSNENRAPTVAEKGAKGEYQCLRVELRTMANVGLIGFPNAGKSTLLRSITRAKPKVAAYPFTTRNPFVGIMEFSDHVQITVADIPGLITGAHKNMGLGFSFLQHIQRCTCLLYVIDLSYTEPWTQYKALQYELEQYKEGLSTRPCLIVANKVDLSVAKQNLDVLKAHVDLPVLAISAAKKIGLEELMIEIRQLYERHASKADKEKTEERNKVS</sequence>
<dbReference type="Pfam" id="PF01926">
    <property type="entry name" value="MMR_HSR1"/>
    <property type="match status" value="1"/>
</dbReference>
<dbReference type="PANTHER" id="PTHR11702">
    <property type="entry name" value="DEVELOPMENTALLY REGULATED GTP-BINDING PROTEIN-RELATED"/>
    <property type="match status" value="1"/>
</dbReference>
<dbReference type="InterPro" id="IPR027417">
    <property type="entry name" value="P-loop_NTPase"/>
</dbReference>
<dbReference type="PROSITE" id="PS51710">
    <property type="entry name" value="G_OBG"/>
    <property type="match status" value="1"/>
</dbReference>
<keyword evidence="7" id="KW-1185">Reference proteome</keyword>
<feature type="domain" description="Obg" evidence="6">
    <location>
        <begin position="50"/>
        <end position="205"/>
    </location>
</feature>
<dbReference type="InterPro" id="IPR045086">
    <property type="entry name" value="OBG_GTPase"/>
</dbReference>
<reference evidence="8" key="1">
    <citation type="submission" date="2025-08" db="UniProtKB">
        <authorList>
            <consortium name="RefSeq"/>
        </authorList>
    </citation>
    <scope>IDENTIFICATION</scope>
    <source>
        <tissue evidence="8">Whole sample</tissue>
    </source>
</reference>
<keyword evidence="3" id="KW-0547">Nucleotide-binding</keyword>
<dbReference type="InterPro" id="IPR036726">
    <property type="entry name" value="GTP1_OBG_dom_sf"/>
</dbReference>
<dbReference type="GO" id="GO:0042254">
    <property type="term" value="P:ribosome biogenesis"/>
    <property type="evidence" value="ECO:0007669"/>
    <property type="project" value="UniProtKB-UniRule"/>
</dbReference>
<dbReference type="InterPro" id="IPR005225">
    <property type="entry name" value="Small_GTP-bd"/>
</dbReference>
<gene>
    <name evidence="8" type="primary">LOC111137173</name>
</gene>
<dbReference type="RefSeq" id="XP_022344204.1">
    <property type="nucleotide sequence ID" value="XM_022488496.1"/>
</dbReference>
<organism evidence="7 8">
    <name type="scientific">Crassostrea virginica</name>
    <name type="common">Eastern oyster</name>
    <dbReference type="NCBI Taxonomy" id="6565"/>
    <lineage>
        <taxon>Eukaryota</taxon>
        <taxon>Metazoa</taxon>
        <taxon>Spiralia</taxon>
        <taxon>Lophotrochozoa</taxon>
        <taxon>Mollusca</taxon>
        <taxon>Bivalvia</taxon>
        <taxon>Autobranchia</taxon>
        <taxon>Pteriomorphia</taxon>
        <taxon>Ostreida</taxon>
        <taxon>Ostreoidea</taxon>
        <taxon>Ostreidae</taxon>
        <taxon>Crassostrea</taxon>
    </lineage>
</organism>
<protein>
    <submittedName>
        <fullName evidence="8">Mitochondrial ribosome-associated GTPase 2-like</fullName>
    </submittedName>
</protein>
<feature type="domain" description="OBG-type G" evidence="5">
    <location>
        <begin position="206"/>
        <end position="371"/>
    </location>
</feature>
<evidence type="ECO:0000256" key="3">
    <source>
        <dbReference type="ARBA" id="ARBA00022741"/>
    </source>
</evidence>
<evidence type="ECO:0000256" key="4">
    <source>
        <dbReference type="ARBA" id="ARBA00023134"/>
    </source>
</evidence>
<evidence type="ECO:0000256" key="2">
    <source>
        <dbReference type="ARBA" id="ARBA00022517"/>
    </source>
</evidence>
<dbReference type="NCBIfam" id="TIGR00231">
    <property type="entry name" value="small_GTP"/>
    <property type="match status" value="1"/>
</dbReference>
<dbReference type="CDD" id="cd01898">
    <property type="entry name" value="Obg"/>
    <property type="match status" value="1"/>
</dbReference>
<dbReference type="InterPro" id="IPR006169">
    <property type="entry name" value="GTP1_OBG_dom"/>
</dbReference>
<dbReference type="GO" id="GO:0005739">
    <property type="term" value="C:mitochondrion"/>
    <property type="evidence" value="ECO:0007669"/>
    <property type="project" value="TreeGrafter"/>
</dbReference>
<dbReference type="InterPro" id="IPR031167">
    <property type="entry name" value="G_OBG"/>
</dbReference>
<comment type="similarity">
    <text evidence="1">Belongs to the TRAFAC class OBG-HflX-like GTPase superfamily. OBG GTPase family.</text>
</comment>
<dbReference type="NCBIfam" id="NF008956">
    <property type="entry name" value="PRK12299.1"/>
    <property type="match status" value="1"/>
</dbReference>
<dbReference type="PROSITE" id="PS51883">
    <property type="entry name" value="OBG"/>
    <property type="match status" value="1"/>
</dbReference>
<dbReference type="FunFam" id="2.70.210.12:FF:000001">
    <property type="entry name" value="GTPase Obg"/>
    <property type="match status" value="1"/>
</dbReference>